<gene>
    <name evidence="3" type="ORF">I5L79_06910</name>
</gene>
<dbReference type="InterPro" id="IPR029062">
    <property type="entry name" value="Class_I_gatase-like"/>
</dbReference>
<feature type="domain" description="Glutamine amidotransferase" evidence="2">
    <location>
        <begin position="4"/>
        <end position="187"/>
    </location>
</feature>
<dbReference type="InterPro" id="IPR017926">
    <property type="entry name" value="GATASE"/>
</dbReference>
<dbReference type="SUPFAM" id="SSF52317">
    <property type="entry name" value="Class I glutamine amidotransferase-like"/>
    <property type="match status" value="1"/>
</dbReference>
<dbReference type="NCBIfam" id="TIGR00566">
    <property type="entry name" value="trpG_papA"/>
    <property type="match status" value="1"/>
</dbReference>
<dbReference type="Pfam" id="PF00117">
    <property type="entry name" value="GATase"/>
    <property type="match status" value="1"/>
</dbReference>
<dbReference type="Proteomes" id="UP000601099">
    <property type="component" value="Unassembled WGS sequence"/>
</dbReference>
<dbReference type="PANTHER" id="PTHR43418">
    <property type="entry name" value="MULTIFUNCTIONAL TRYPTOPHAN BIOSYNTHESIS PROTEIN-RELATED"/>
    <property type="match status" value="1"/>
</dbReference>
<dbReference type="PRINTS" id="PR00099">
    <property type="entry name" value="CPSGATASE"/>
</dbReference>
<evidence type="ECO:0000313" key="3">
    <source>
        <dbReference type="EMBL" id="MBG8553268.1"/>
    </source>
</evidence>
<dbReference type="PRINTS" id="PR00097">
    <property type="entry name" value="ANTSNTHASEII"/>
</dbReference>
<accession>A0ABS0KZH1</accession>
<proteinExistence type="predicted"/>
<organism evidence="3 4">
    <name type="scientific">Hymenobacter guriensis</name>
    <dbReference type="NCBI Taxonomy" id="2793065"/>
    <lineage>
        <taxon>Bacteria</taxon>
        <taxon>Pseudomonadati</taxon>
        <taxon>Bacteroidota</taxon>
        <taxon>Cytophagia</taxon>
        <taxon>Cytophagales</taxon>
        <taxon>Hymenobacteraceae</taxon>
        <taxon>Hymenobacter</taxon>
    </lineage>
</organism>
<dbReference type="Gene3D" id="3.40.50.880">
    <property type="match status" value="1"/>
</dbReference>
<evidence type="ECO:0000313" key="4">
    <source>
        <dbReference type="Proteomes" id="UP000601099"/>
    </source>
</evidence>
<dbReference type="PANTHER" id="PTHR43418:SF4">
    <property type="entry name" value="MULTIFUNCTIONAL TRYPTOPHAN BIOSYNTHESIS PROTEIN"/>
    <property type="match status" value="1"/>
</dbReference>
<evidence type="ECO:0000259" key="2">
    <source>
        <dbReference type="Pfam" id="PF00117"/>
    </source>
</evidence>
<sequence>MRLLLLDNFDSFTFNLLDYLRQLGAEVQVARNDVALDVLRQASFDGIVLSPGPGTPAAAGTMPEVIRQYHQQMPMLGVCLGHQALGEFFGGRVVRAARPMHGKVADIILTDPQDPLWTGLPLRFAVTRYHSLVLQELPEILVPLAYSADASEELMAFRHRTLPLYGVQFHPEALLTAHGLALLGNWVKYCIIAKERPRPGSSFSAHGITD</sequence>
<keyword evidence="4" id="KW-1185">Reference proteome</keyword>
<keyword evidence="1" id="KW-0315">Glutamine amidotransferase</keyword>
<dbReference type="InterPro" id="IPR050472">
    <property type="entry name" value="Anth_synth/Amidotransfase"/>
</dbReference>
<dbReference type="EMBL" id="JADWYK010000003">
    <property type="protein sequence ID" value="MBG8553268.1"/>
    <property type="molecule type" value="Genomic_DNA"/>
</dbReference>
<dbReference type="InterPro" id="IPR006221">
    <property type="entry name" value="TrpG/PapA_dom"/>
</dbReference>
<name>A0ABS0KZH1_9BACT</name>
<evidence type="ECO:0000256" key="1">
    <source>
        <dbReference type="ARBA" id="ARBA00022962"/>
    </source>
</evidence>
<dbReference type="PROSITE" id="PS51273">
    <property type="entry name" value="GATASE_TYPE_1"/>
    <property type="match status" value="1"/>
</dbReference>
<reference evidence="3 4" key="1">
    <citation type="submission" date="2020-11" db="EMBL/GenBank/DDBJ databases">
        <title>Hymenobacter sp.</title>
        <authorList>
            <person name="Kim M.K."/>
        </authorList>
    </citation>
    <scope>NUCLEOTIDE SEQUENCE [LARGE SCALE GENOMIC DNA]</scope>
    <source>
        <strain evidence="3 4">BT594</strain>
    </source>
</reference>
<dbReference type="PRINTS" id="PR00096">
    <property type="entry name" value="GATASE"/>
</dbReference>
<dbReference type="CDD" id="cd01743">
    <property type="entry name" value="GATase1_Anthranilate_Synthase"/>
    <property type="match status" value="1"/>
</dbReference>
<dbReference type="RefSeq" id="WP_196954291.1">
    <property type="nucleotide sequence ID" value="NZ_JADWYK010000003.1"/>
</dbReference>
<protein>
    <submittedName>
        <fullName evidence="3">Aminodeoxychorismate/anthranilate synthase component II</fullName>
    </submittedName>
</protein>
<comment type="caution">
    <text evidence="3">The sequence shown here is derived from an EMBL/GenBank/DDBJ whole genome shotgun (WGS) entry which is preliminary data.</text>
</comment>